<feature type="signal peptide" evidence="2">
    <location>
        <begin position="1"/>
        <end position="17"/>
    </location>
</feature>
<feature type="transmembrane region" description="Helical" evidence="1">
    <location>
        <begin position="191"/>
        <end position="213"/>
    </location>
</feature>
<sequence length="287" mass="29836">MIAVVLALFAAASNALASVLQRRAARLVPQEKAFRPALIVALVRQPVWLGGIAALISGFIFQAWALAEGALALVQPLLVVELPFTMLAIGWLLGVRLDRRSWLAVGTMTAGLAVFLASGAPGMGHRSPTSTEWTLAAIVTVATVIGLVMLTHVITTPAGRAAVLGVAAGIGFAFTATFIKESTIIFQRDPAVLATSWQLYAMVLGGLCSLFLLQNALQSGPLVAAQPALTTTDPVASVLYGLMIFGEQLRLGGWLVLEALGAGMIIYGSFLLAQSPPLRAQAAAAPG</sequence>
<dbReference type="RefSeq" id="WP_189166779.1">
    <property type="nucleotide sequence ID" value="NZ_BMNT01000045.1"/>
</dbReference>
<feature type="transmembrane region" description="Helical" evidence="1">
    <location>
        <begin position="101"/>
        <end position="121"/>
    </location>
</feature>
<protein>
    <recommendedName>
        <fullName evidence="5">Integral membrane protein</fullName>
    </recommendedName>
</protein>
<keyword evidence="4" id="KW-1185">Reference proteome</keyword>
<reference evidence="3" key="1">
    <citation type="journal article" date="2014" name="Int. J. Syst. Evol. Microbiol.">
        <title>Complete genome sequence of Corynebacterium casei LMG S-19264T (=DSM 44701T), isolated from a smear-ripened cheese.</title>
        <authorList>
            <consortium name="US DOE Joint Genome Institute (JGI-PGF)"/>
            <person name="Walter F."/>
            <person name="Albersmeier A."/>
            <person name="Kalinowski J."/>
            <person name="Ruckert C."/>
        </authorList>
    </citation>
    <scope>NUCLEOTIDE SEQUENCE</scope>
    <source>
        <strain evidence="3">JCM 13064</strain>
    </source>
</reference>
<feature type="chain" id="PRO_5037041744" description="Integral membrane protein" evidence="2">
    <location>
        <begin position="18"/>
        <end position="287"/>
    </location>
</feature>
<dbReference type="EMBL" id="BMNT01000045">
    <property type="protein sequence ID" value="GGL12900.1"/>
    <property type="molecule type" value="Genomic_DNA"/>
</dbReference>
<evidence type="ECO:0000256" key="2">
    <source>
        <dbReference type="SAM" id="SignalP"/>
    </source>
</evidence>
<feature type="transmembrane region" description="Helical" evidence="1">
    <location>
        <begin position="73"/>
        <end position="95"/>
    </location>
</feature>
<evidence type="ECO:0000313" key="3">
    <source>
        <dbReference type="EMBL" id="GGL12900.1"/>
    </source>
</evidence>
<evidence type="ECO:0000313" key="4">
    <source>
        <dbReference type="Proteomes" id="UP000645217"/>
    </source>
</evidence>
<proteinExistence type="predicted"/>
<dbReference type="InterPro" id="IPR037185">
    <property type="entry name" value="EmrE-like"/>
</dbReference>
<keyword evidence="1" id="KW-1133">Transmembrane helix</keyword>
<feature type="transmembrane region" description="Helical" evidence="1">
    <location>
        <begin position="161"/>
        <end position="179"/>
    </location>
</feature>
<gene>
    <name evidence="3" type="ORF">GCM10007964_63700</name>
</gene>
<feature type="transmembrane region" description="Helical" evidence="1">
    <location>
        <begin position="47"/>
        <end position="66"/>
    </location>
</feature>
<name>A0A917RL36_9ACTN</name>
<feature type="transmembrane region" description="Helical" evidence="1">
    <location>
        <begin position="133"/>
        <end position="155"/>
    </location>
</feature>
<comment type="caution">
    <text evidence="3">The sequence shown here is derived from an EMBL/GenBank/DDBJ whole genome shotgun (WGS) entry which is preliminary data.</text>
</comment>
<feature type="transmembrane region" description="Helical" evidence="1">
    <location>
        <begin position="251"/>
        <end position="273"/>
    </location>
</feature>
<evidence type="ECO:0000256" key="1">
    <source>
        <dbReference type="SAM" id="Phobius"/>
    </source>
</evidence>
<evidence type="ECO:0008006" key="5">
    <source>
        <dbReference type="Google" id="ProtNLM"/>
    </source>
</evidence>
<dbReference type="PANTHER" id="PTHR40761">
    <property type="entry name" value="CONSERVED INTEGRAL MEMBRANE ALANINE VALINE AND LEUCINE RICH PROTEIN-RELATED"/>
    <property type="match status" value="1"/>
</dbReference>
<dbReference type="NCBIfam" id="NF038012">
    <property type="entry name" value="DMT_1"/>
    <property type="match status" value="1"/>
</dbReference>
<dbReference type="Proteomes" id="UP000645217">
    <property type="component" value="Unassembled WGS sequence"/>
</dbReference>
<organism evidence="3 4">
    <name type="scientific">Sphaerisporangium melleum</name>
    <dbReference type="NCBI Taxonomy" id="321316"/>
    <lineage>
        <taxon>Bacteria</taxon>
        <taxon>Bacillati</taxon>
        <taxon>Actinomycetota</taxon>
        <taxon>Actinomycetes</taxon>
        <taxon>Streptosporangiales</taxon>
        <taxon>Streptosporangiaceae</taxon>
        <taxon>Sphaerisporangium</taxon>
    </lineage>
</organism>
<reference evidence="3" key="2">
    <citation type="submission" date="2020-09" db="EMBL/GenBank/DDBJ databases">
        <authorList>
            <person name="Sun Q."/>
            <person name="Ohkuma M."/>
        </authorList>
    </citation>
    <scope>NUCLEOTIDE SEQUENCE</scope>
    <source>
        <strain evidence="3">JCM 13064</strain>
    </source>
</reference>
<keyword evidence="1" id="KW-0472">Membrane</keyword>
<dbReference type="PANTHER" id="PTHR40761:SF1">
    <property type="entry name" value="CONSERVED INTEGRAL MEMBRANE ALANINE VALINE AND LEUCINE RICH PROTEIN-RELATED"/>
    <property type="match status" value="1"/>
</dbReference>
<accession>A0A917RL36</accession>
<keyword evidence="1" id="KW-0812">Transmembrane</keyword>
<dbReference type="SUPFAM" id="SSF103481">
    <property type="entry name" value="Multidrug resistance efflux transporter EmrE"/>
    <property type="match status" value="1"/>
</dbReference>
<keyword evidence="2" id="KW-0732">Signal</keyword>
<dbReference type="AlphaFoldDB" id="A0A917RL36"/>